<organism evidence="2 3">
    <name type="scientific">Falsiroseomonas algicola</name>
    <dbReference type="NCBI Taxonomy" id="2716930"/>
    <lineage>
        <taxon>Bacteria</taxon>
        <taxon>Pseudomonadati</taxon>
        <taxon>Pseudomonadota</taxon>
        <taxon>Alphaproteobacteria</taxon>
        <taxon>Acetobacterales</taxon>
        <taxon>Roseomonadaceae</taxon>
        <taxon>Falsiroseomonas</taxon>
    </lineage>
</organism>
<reference evidence="2 3" key="1">
    <citation type="submission" date="2020-03" db="EMBL/GenBank/DDBJ databases">
        <title>Roseomonas stagni sp. nov., isolated from pond water in Japan.</title>
        <authorList>
            <person name="Furuhata K."/>
            <person name="Miyamoto H."/>
            <person name="Goto K."/>
        </authorList>
    </citation>
    <scope>NUCLEOTIDE SEQUENCE [LARGE SCALE GENOMIC DNA]</scope>
    <source>
        <strain evidence="2 3">PeD5</strain>
    </source>
</reference>
<feature type="region of interest" description="Disordered" evidence="1">
    <location>
        <begin position="44"/>
        <end position="79"/>
    </location>
</feature>
<feature type="compositionally biased region" description="Basic and acidic residues" evidence="1">
    <location>
        <begin position="55"/>
        <end position="79"/>
    </location>
</feature>
<name>A0A6M1LMD6_9PROT</name>
<evidence type="ECO:0000256" key="1">
    <source>
        <dbReference type="SAM" id="MobiDB-lite"/>
    </source>
</evidence>
<accession>A0A6M1LMD6</accession>
<protein>
    <submittedName>
        <fullName evidence="2">DUF2188 domain-containing protein</fullName>
    </submittedName>
</protein>
<proteinExistence type="predicted"/>
<gene>
    <name evidence="2" type="ORF">G3576_15270</name>
</gene>
<dbReference type="RefSeq" id="WP_164695275.1">
    <property type="nucleotide sequence ID" value="NZ_JAAIKB010000005.1"/>
</dbReference>
<evidence type="ECO:0000313" key="3">
    <source>
        <dbReference type="Proteomes" id="UP000475385"/>
    </source>
</evidence>
<dbReference type="AlphaFoldDB" id="A0A6M1LMD6"/>
<sequence length="79" mass="8773">MDKVQYRVVEHDGGYAYKLGDVFSETYPTHDAALAAARLVAREHETPGEPAEIEFQDKDGTWRTEHAAGDDRPEAEVVG</sequence>
<dbReference type="InterPro" id="IPR018691">
    <property type="entry name" value="DUF2188"/>
</dbReference>
<dbReference type="Pfam" id="PF09954">
    <property type="entry name" value="DUF2188"/>
    <property type="match status" value="1"/>
</dbReference>
<dbReference type="EMBL" id="JAAIKB010000005">
    <property type="protein sequence ID" value="NGM21383.1"/>
    <property type="molecule type" value="Genomic_DNA"/>
</dbReference>
<keyword evidence="3" id="KW-1185">Reference proteome</keyword>
<comment type="caution">
    <text evidence="2">The sequence shown here is derived from an EMBL/GenBank/DDBJ whole genome shotgun (WGS) entry which is preliminary data.</text>
</comment>
<evidence type="ECO:0000313" key="2">
    <source>
        <dbReference type="EMBL" id="NGM21383.1"/>
    </source>
</evidence>
<dbReference type="Proteomes" id="UP000475385">
    <property type="component" value="Unassembled WGS sequence"/>
</dbReference>